<dbReference type="OrthoDB" id="4505683at2759"/>
<evidence type="ECO:0000256" key="1">
    <source>
        <dbReference type="ARBA" id="ARBA00004613"/>
    </source>
</evidence>
<accession>A0A0C9VDA4</accession>
<evidence type="ECO:0000313" key="7">
    <source>
        <dbReference type="EMBL" id="KIJ63539.1"/>
    </source>
</evidence>
<organism evidence="7 8">
    <name type="scientific">Hydnomerulius pinastri MD-312</name>
    <dbReference type="NCBI Taxonomy" id="994086"/>
    <lineage>
        <taxon>Eukaryota</taxon>
        <taxon>Fungi</taxon>
        <taxon>Dikarya</taxon>
        <taxon>Basidiomycota</taxon>
        <taxon>Agaricomycotina</taxon>
        <taxon>Agaricomycetes</taxon>
        <taxon>Agaricomycetidae</taxon>
        <taxon>Boletales</taxon>
        <taxon>Boletales incertae sedis</taxon>
        <taxon>Leucogyrophana</taxon>
    </lineage>
</organism>
<dbReference type="PROSITE" id="PS52012">
    <property type="entry name" value="CFEM"/>
    <property type="match status" value="1"/>
</dbReference>
<dbReference type="Pfam" id="PF05730">
    <property type="entry name" value="CFEM"/>
    <property type="match status" value="1"/>
</dbReference>
<evidence type="ECO:0000256" key="5">
    <source>
        <dbReference type="SAM" id="SignalP"/>
    </source>
</evidence>
<evidence type="ECO:0000256" key="3">
    <source>
        <dbReference type="ARBA" id="ARBA00022729"/>
    </source>
</evidence>
<evidence type="ECO:0000259" key="6">
    <source>
        <dbReference type="PROSITE" id="PS52012"/>
    </source>
</evidence>
<proteinExistence type="predicted"/>
<reference evidence="7 8" key="1">
    <citation type="submission" date="2014-04" db="EMBL/GenBank/DDBJ databases">
        <title>Evolutionary Origins and Diversification of the Mycorrhizal Mutualists.</title>
        <authorList>
            <consortium name="DOE Joint Genome Institute"/>
            <consortium name="Mycorrhizal Genomics Consortium"/>
            <person name="Kohler A."/>
            <person name="Kuo A."/>
            <person name="Nagy L.G."/>
            <person name="Floudas D."/>
            <person name="Copeland A."/>
            <person name="Barry K.W."/>
            <person name="Cichocki N."/>
            <person name="Veneault-Fourrey C."/>
            <person name="LaButti K."/>
            <person name="Lindquist E.A."/>
            <person name="Lipzen A."/>
            <person name="Lundell T."/>
            <person name="Morin E."/>
            <person name="Murat C."/>
            <person name="Riley R."/>
            <person name="Ohm R."/>
            <person name="Sun H."/>
            <person name="Tunlid A."/>
            <person name="Henrissat B."/>
            <person name="Grigoriev I.V."/>
            <person name="Hibbett D.S."/>
            <person name="Martin F."/>
        </authorList>
    </citation>
    <scope>NUCLEOTIDE SEQUENCE [LARGE SCALE GENOMIC DNA]</scope>
    <source>
        <strain evidence="7 8">MD-312</strain>
    </source>
</reference>
<evidence type="ECO:0000256" key="2">
    <source>
        <dbReference type="ARBA" id="ARBA00022525"/>
    </source>
</evidence>
<dbReference type="InterPro" id="IPR008427">
    <property type="entry name" value="Extracellular_membr_CFEM_dom"/>
</dbReference>
<dbReference type="HOGENOM" id="CLU_079937_2_0_1"/>
<evidence type="ECO:0000256" key="4">
    <source>
        <dbReference type="ARBA" id="ARBA00023157"/>
    </source>
</evidence>
<comment type="subcellular location">
    <subcellularLocation>
        <location evidence="1">Secreted</location>
    </subcellularLocation>
</comment>
<dbReference type="Proteomes" id="UP000053820">
    <property type="component" value="Unassembled WGS sequence"/>
</dbReference>
<keyword evidence="4" id="KW-1015">Disulfide bond</keyword>
<name>A0A0C9VDA4_9AGAM</name>
<keyword evidence="3 5" id="KW-0732">Signal</keyword>
<dbReference type="EMBL" id="KN839850">
    <property type="protein sequence ID" value="KIJ63539.1"/>
    <property type="molecule type" value="Genomic_DNA"/>
</dbReference>
<keyword evidence="8" id="KW-1185">Reference proteome</keyword>
<evidence type="ECO:0000313" key="8">
    <source>
        <dbReference type="Proteomes" id="UP000053820"/>
    </source>
</evidence>
<protein>
    <submittedName>
        <fullName evidence="7">Unplaced genomic scaffold scaffold_16, whole genome shotgun sequence</fullName>
    </submittedName>
</protein>
<dbReference type="AlphaFoldDB" id="A0A0C9VDA4"/>
<sequence length="167" mass="15755">MFANVKTLAVVAACAVAAQAQSSASTTSTAPASQSSLPASIDTCILGCVTEAAASGGCSSFTDLQCVCTSTTFQSAALQCLQSNCTAADVTAATQLQQQECASIVGSSSGSASGSAPASTATSASTSPSPTTSTGAAVGLAASLPLGGVFGTLVVSAGALLGAAFVL</sequence>
<dbReference type="SMART" id="SM00747">
    <property type="entry name" value="CFEM"/>
    <property type="match status" value="1"/>
</dbReference>
<keyword evidence="2" id="KW-0964">Secreted</keyword>
<dbReference type="GO" id="GO:0005576">
    <property type="term" value="C:extracellular region"/>
    <property type="evidence" value="ECO:0007669"/>
    <property type="project" value="UniProtKB-SubCell"/>
</dbReference>
<feature type="chain" id="PRO_5002205371" evidence="5">
    <location>
        <begin position="21"/>
        <end position="167"/>
    </location>
</feature>
<feature type="signal peptide" evidence="5">
    <location>
        <begin position="1"/>
        <end position="20"/>
    </location>
</feature>
<feature type="domain" description="CFEM" evidence="6">
    <location>
        <begin position="16"/>
        <end position="128"/>
    </location>
</feature>
<gene>
    <name evidence="7" type="ORF">HYDPIDRAFT_29335</name>
</gene>